<dbReference type="Proteomes" id="UP001239019">
    <property type="component" value="Unassembled WGS sequence"/>
</dbReference>
<evidence type="ECO:0000313" key="2">
    <source>
        <dbReference type="Proteomes" id="UP001239019"/>
    </source>
</evidence>
<reference evidence="1 2" key="1">
    <citation type="submission" date="2023-08" db="EMBL/GenBank/DDBJ databases">
        <title>Whole-genome sequencing of halo(alkali)philic microorganisms from hypersaline lakes.</title>
        <authorList>
            <person name="Sorokin D.Y."/>
            <person name="Abbas B."/>
            <person name="Merkel A.Y."/>
        </authorList>
    </citation>
    <scope>NUCLEOTIDE SEQUENCE [LARGE SCALE GENOMIC DNA]</scope>
    <source>
        <strain evidence="1 2">AB-CW4</strain>
    </source>
</reference>
<proteinExistence type="predicted"/>
<keyword evidence="2" id="KW-1185">Reference proteome</keyword>
<accession>A0ABU0W7N6</accession>
<organism evidence="1 2">
    <name type="scientific">Natronospira bacteriovora</name>
    <dbReference type="NCBI Taxonomy" id="3069753"/>
    <lineage>
        <taxon>Bacteria</taxon>
        <taxon>Pseudomonadati</taxon>
        <taxon>Pseudomonadota</taxon>
        <taxon>Gammaproteobacteria</taxon>
        <taxon>Natronospirales</taxon>
        <taxon>Natronospiraceae</taxon>
        <taxon>Natronospira</taxon>
    </lineage>
</organism>
<sequence length="138" mass="15586">MNALDLPAEELVMLCPDTRINDIDVNIGSVMGIGIGIRKRKRPLINSVQTPVRLMLGRATMNGDNSIPLDRPDLRHSFQQPGALLRHLGNKTLVDMRINQERLHSLIRQHLIHLVGHLTRQEIIPVFQADNPTLNIRS</sequence>
<evidence type="ECO:0000313" key="1">
    <source>
        <dbReference type="EMBL" id="MDQ2070024.1"/>
    </source>
</evidence>
<protein>
    <submittedName>
        <fullName evidence="1">Uncharacterized protein</fullName>
    </submittedName>
</protein>
<dbReference type="EMBL" id="JAVDDT010000005">
    <property type="protein sequence ID" value="MDQ2070024.1"/>
    <property type="molecule type" value="Genomic_DNA"/>
</dbReference>
<name>A0ABU0W7N6_9GAMM</name>
<gene>
    <name evidence="1" type="ORF">RBH19_09065</name>
</gene>
<comment type="caution">
    <text evidence="1">The sequence shown here is derived from an EMBL/GenBank/DDBJ whole genome shotgun (WGS) entry which is preliminary data.</text>
</comment>